<reference evidence="4" key="1">
    <citation type="journal article" date="2015" name="PLoS Genet.">
        <title>Genome Sequence and Transcriptome Analyses of Chrysochromulina tobin: Metabolic Tools for Enhanced Algal Fitness in the Prominent Order Prymnesiales (Haptophyceae).</title>
        <authorList>
            <person name="Hovde B.T."/>
            <person name="Deodato C.R."/>
            <person name="Hunsperger H.M."/>
            <person name="Ryken S.A."/>
            <person name="Yost W."/>
            <person name="Jha R.K."/>
            <person name="Patterson J."/>
            <person name="Monnat R.J. Jr."/>
            <person name="Barlow S.B."/>
            <person name="Starkenburg S.R."/>
            <person name="Cattolico R.A."/>
        </authorList>
    </citation>
    <scope>NUCLEOTIDE SEQUENCE</scope>
    <source>
        <strain evidence="4">CCMP291</strain>
    </source>
</reference>
<accession>A0A0M0K659</accession>
<protein>
    <submittedName>
        <fullName evidence="3">Uncharacterized protein</fullName>
    </submittedName>
</protein>
<evidence type="ECO:0000256" key="2">
    <source>
        <dbReference type="SAM" id="SignalP"/>
    </source>
</evidence>
<organism evidence="3 4">
    <name type="scientific">Chrysochromulina tobinii</name>
    <dbReference type="NCBI Taxonomy" id="1460289"/>
    <lineage>
        <taxon>Eukaryota</taxon>
        <taxon>Haptista</taxon>
        <taxon>Haptophyta</taxon>
        <taxon>Prymnesiophyceae</taxon>
        <taxon>Prymnesiales</taxon>
        <taxon>Chrysochromulinaceae</taxon>
        <taxon>Chrysochromulina</taxon>
    </lineage>
</organism>
<feature type="coiled-coil region" evidence="1">
    <location>
        <begin position="53"/>
        <end position="80"/>
    </location>
</feature>
<comment type="caution">
    <text evidence="3">The sequence shown here is derived from an EMBL/GenBank/DDBJ whole genome shotgun (WGS) entry which is preliminary data.</text>
</comment>
<gene>
    <name evidence="3" type="ORF">Ctob_013105</name>
</gene>
<evidence type="ECO:0000313" key="3">
    <source>
        <dbReference type="EMBL" id="KOO34300.1"/>
    </source>
</evidence>
<proteinExistence type="predicted"/>
<dbReference type="EMBL" id="JWZX01001264">
    <property type="protein sequence ID" value="KOO34300.1"/>
    <property type="molecule type" value="Genomic_DNA"/>
</dbReference>
<keyword evidence="2" id="KW-0732">Signal</keyword>
<evidence type="ECO:0000256" key="1">
    <source>
        <dbReference type="SAM" id="Coils"/>
    </source>
</evidence>
<keyword evidence="4" id="KW-1185">Reference proteome</keyword>
<feature type="signal peptide" evidence="2">
    <location>
        <begin position="1"/>
        <end position="19"/>
    </location>
</feature>
<feature type="chain" id="PRO_5005602419" evidence="2">
    <location>
        <begin position="20"/>
        <end position="164"/>
    </location>
</feature>
<keyword evidence="1" id="KW-0175">Coiled coil</keyword>
<dbReference type="Proteomes" id="UP000037460">
    <property type="component" value="Unassembled WGS sequence"/>
</dbReference>
<evidence type="ECO:0000313" key="4">
    <source>
        <dbReference type="Proteomes" id="UP000037460"/>
    </source>
</evidence>
<sequence>MPVGLLLLAIATALPSARPLPRRGIITAGAAACSAAMVGACPALDGLVLDGSTQEDERELEREEQEEKQMLTDLRKLRKVEQMEEDRLKSIRMAQKNRFARATNREDKDKLGVFMTDESILVEADRREITLVLEQFEEGLVAMRAQKKRVESDKAAMKTSLIDR</sequence>
<dbReference type="AlphaFoldDB" id="A0A0M0K659"/>
<name>A0A0M0K659_9EUKA</name>